<dbReference type="AlphaFoldDB" id="C5LSY5"/>
<keyword evidence="1" id="KW-0472">Membrane</keyword>
<dbReference type="Proteomes" id="UP000007800">
    <property type="component" value="Unassembled WGS sequence"/>
</dbReference>
<protein>
    <submittedName>
        <fullName evidence="2">Uncharacterized protein</fullName>
    </submittedName>
</protein>
<sequence>VEESNESLLTGAVFATVVGFGIAIAIAFIGLCLYYLCRHRIRAAITRQKKPSSSTTTATCQGCVSLIADRELYALVTLPSVTPSS</sequence>
<evidence type="ECO:0000313" key="2">
    <source>
        <dbReference type="EMBL" id="EER00157.1"/>
    </source>
</evidence>
<organism evidence="3">
    <name type="scientific">Perkinsus marinus (strain ATCC 50983 / TXsc)</name>
    <dbReference type="NCBI Taxonomy" id="423536"/>
    <lineage>
        <taxon>Eukaryota</taxon>
        <taxon>Sar</taxon>
        <taxon>Alveolata</taxon>
        <taxon>Perkinsozoa</taxon>
        <taxon>Perkinsea</taxon>
        <taxon>Perkinsida</taxon>
        <taxon>Perkinsidae</taxon>
        <taxon>Perkinsus</taxon>
    </lineage>
</organism>
<feature type="non-terminal residue" evidence="2">
    <location>
        <position position="85"/>
    </location>
</feature>
<keyword evidence="3" id="KW-1185">Reference proteome</keyword>
<name>C5LSY5_PERM5</name>
<dbReference type="RefSeq" id="XP_002767439.1">
    <property type="nucleotide sequence ID" value="XM_002767393.1"/>
</dbReference>
<evidence type="ECO:0000256" key="1">
    <source>
        <dbReference type="SAM" id="Phobius"/>
    </source>
</evidence>
<gene>
    <name evidence="2" type="ORF">Pmar_PMAR015969</name>
</gene>
<proteinExistence type="predicted"/>
<reference evidence="2 3" key="1">
    <citation type="submission" date="2008-07" db="EMBL/GenBank/DDBJ databases">
        <authorList>
            <person name="El-Sayed N."/>
            <person name="Caler E."/>
            <person name="Inman J."/>
            <person name="Amedeo P."/>
            <person name="Hass B."/>
            <person name="Wortman J."/>
        </authorList>
    </citation>
    <scope>NUCLEOTIDE SEQUENCE [LARGE SCALE GENOMIC DNA]</scope>
    <source>
        <strain evidence="3">ATCC 50983 / TXsc</strain>
    </source>
</reference>
<evidence type="ECO:0000313" key="3">
    <source>
        <dbReference type="Proteomes" id="UP000007800"/>
    </source>
</evidence>
<accession>C5LSY5</accession>
<feature type="non-terminal residue" evidence="2">
    <location>
        <position position="1"/>
    </location>
</feature>
<feature type="transmembrane region" description="Helical" evidence="1">
    <location>
        <begin position="12"/>
        <end position="37"/>
    </location>
</feature>
<dbReference type="GeneID" id="9049857"/>
<dbReference type="EMBL" id="GG685274">
    <property type="protein sequence ID" value="EER00157.1"/>
    <property type="molecule type" value="Genomic_DNA"/>
</dbReference>
<keyword evidence="1" id="KW-0812">Transmembrane</keyword>
<keyword evidence="1" id="KW-1133">Transmembrane helix</keyword>
<dbReference type="InParanoid" id="C5LSY5"/>